<name>A0A034WLN0_BACDO</name>
<dbReference type="RefSeq" id="XP_011212364.2">
    <property type="nucleotide sequence ID" value="XM_011214062.4"/>
</dbReference>
<protein>
    <submittedName>
        <fullName evidence="3">Uncharacterized protein</fullName>
    </submittedName>
</protein>
<feature type="signal peptide" evidence="2">
    <location>
        <begin position="1"/>
        <end position="26"/>
    </location>
</feature>
<accession>A0A034WLN0</accession>
<dbReference type="EMBL" id="GAKP01003715">
    <property type="protein sequence ID" value="JAC55237.1"/>
    <property type="molecule type" value="Transcribed_RNA"/>
</dbReference>
<proteinExistence type="predicted"/>
<dbReference type="GeneID" id="105232400"/>
<dbReference type="OrthoDB" id="7967849at2759"/>
<feature type="chain" id="PRO_5044537566" evidence="2">
    <location>
        <begin position="27"/>
        <end position="108"/>
    </location>
</feature>
<feature type="coiled-coil region" evidence="1">
    <location>
        <begin position="65"/>
        <end position="92"/>
    </location>
</feature>
<keyword evidence="2" id="KW-0732">Signal</keyword>
<evidence type="ECO:0000256" key="2">
    <source>
        <dbReference type="SAM" id="SignalP"/>
    </source>
</evidence>
<evidence type="ECO:0000256" key="1">
    <source>
        <dbReference type="SAM" id="Coils"/>
    </source>
</evidence>
<reference evidence="3" key="1">
    <citation type="journal article" date="2014" name="BMC Genomics">
        <title>Characterizing the developmental transcriptome of the oriental fruit fly, Bactrocera dorsalis (Diptera: Tephritidae) through comparative genomic analysis with Drosophila melanogaster utilizing modENCODE datasets.</title>
        <authorList>
            <person name="Geib S.M."/>
            <person name="Calla B."/>
            <person name="Hall B."/>
            <person name="Hou S."/>
            <person name="Manoukis N.C."/>
        </authorList>
    </citation>
    <scope>NUCLEOTIDE SEQUENCE</scope>
    <source>
        <strain evidence="3">Punador</strain>
    </source>
</reference>
<organism evidence="3">
    <name type="scientific">Bactrocera dorsalis</name>
    <name type="common">Oriental fruit fly</name>
    <name type="synonym">Dacus dorsalis</name>
    <dbReference type="NCBI Taxonomy" id="27457"/>
    <lineage>
        <taxon>Eukaryota</taxon>
        <taxon>Metazoa</taxon>
        <taxon>Ecdysozoa</taxon>
        <taxon>Arthropoda</taxon>
        <taxon>Hexapoda</taxon>
        <taxon>Insecta</taxon>
        <taxon>Pterygota</taxon>
        <taxon>Neoptera</taxon>
        <taxon>Endopterygota</taxon>
        <taxon>Diptera</taxon>
        <taxon>Brachycera</taxon>
        <taxon>Muscomorpha</taxon>
        <taxon>Tephritoidea</taxon>
        <taxon>Tephritidae</taxon>
        <taxon>Bactrocera</taxon>
        <taxon>Bactrocera</taxon>
    </lineage>
</organism>
<dbReference type="KEGG" id="bdr:105232400"/>
<keyword evidence="1" id="KW-0175">Coiled coil</keyword>
<evidence type="ECO:0000313" key="3">
    <source>
        <dbReference type="EMBL" id="JAC55237.1"/>
    </source>
</evidence>
<sequence length="108" mass="11913">MCLKMTNVLTGLLGFFLITAVIQVSAEDAFTVFFDGGKEFSAIKANVDAIRISGNKLNTDLSNRLTKIESSIEKLTGMMQNLAKNMESLKGARKCKISITDINRKHEL</sequence>
<dbReference type="AlphaFoldDB" id="A0A034WLN0"/>